<sequence length="1228" mass="140118">MVQTENSSKLTQEQLLTRLVELHKQMMNAKDEENATKVLQLIKKLHDSEYMIGFCGHFSAGKSSMINELIGEKLLPASPIPTSANLVKVKSGKEYARVYYKQGDIIEYPAPYDYEVIKSYCKDGDTVNSIEISHENSKLPSGVTVMDTPGIDSTDDAHRVSTESALHLADLLFYVMDYNHVQSELNFLFTRELTERNKEVYLVINQIDKHRDIELDFSLFKQGVKQAFLDWNVEPEGIYYTSLRDQENVNNQLPQLKNLIATKLKQKEDLLLSSVSKSAGQLIKEHLYFLEDAQASKKEAYLSQLKDLSDSERDQLEYDLTILKEKLERGKLEVTRVEEDFLSQLDTILDNAYLMPFGTRDLAKNYIESCQSDFKVGMFFSKAKTEKERNDRLTVFYEDFKEKASSQLEWHIKEFATKFLKQHEMTQLIGDIQHLTVQFEKELLASIVKPGAGLTGDYILTYTGDVANEIKKRYRNVAMELFRKISSELKERTKLETEKLQVEINKLQGYVTAFTNLQQLKTELRQKENQLNDLIEGEIPIDNFDVQTVVEQLVTEKVTISSTDEITLANQKDDSQKGEWKSEKVEGKRKIDGHARVMNTVSNLLDAKDKIHGITGLSSIASDMGEKAKRLKDRHFTVALFGAFSAGKSSFANALMGEYVLPVSPNPTTATINKVVPPTEENKHGTVIVKIKSEQQLLQDLKHSLQVLGENVTSLNDALNIIKSKLSNKTVDAKEKPHLAFLQAVTRGYSDLSMYLGEIVTIDVEGFKDYVANEEKACFVEWIELYYDCELTRQGITLVDTPGADSINARHTGVAFNYIKNADAILFVTYYNHAFSKADREFLIQLGRVKDTFSMDKMFFIINAADLASDREELETVEEYVGSELVRYGIRKPRLYSLSSQLALKEKTGETLPEMGGVLQSSGISGFEDDFKAFIMEELTEMAIVSAYNDINRAKQVLQDYISSATQDQEVKAAKLNHAVQSQLQIQNVIANHVVDFERDSVIQEVEELTYYIKQRVFLRYPDFFKESFNPAVIREDVKDLKKVLQGCLTELIEAVGFDLAQEMRATSLRVERYIFKVLHEVQSSLLKKIHETTDTIQLSEPTDITYSTPEFDTGLKNLDLTLFKKALSMFKNPKSFFEKNEKKAVMEEIELKLQQPVTDYLEENKTSLNAIYKEDFLIGVEALKVRVLKEVNEYFDGIKQALSENINVEELKEIALLLEKMVEEDDK</sequence>
<dbReference type="InterPro" id="IPR027417">
    <property type="entry name" value="P-loop_NTPase"/>
</dbReference>
<proteinExistence type="predicted"/>
<feature type="domain" description="Dynamin N-terminal" evidence="7">
    <location>
        <begin position="638"/>
        <end position="864"/>
    </location>
</feature>
<name>A0ABR9QNX8_9BACI</name>
<dbReference type="InterPro" id="IPR045063">
    <property type="entry name" value="Dynamin_N"/>
</dbReference>
<dbReference type="PANTHER" id="PTHR10465:SF0">
    <property type="entry name" value="SARCALUMENIN"/>
    <property type="match status" value="1"/>
</dbReference>
<keyword evidence="9" id="KW-1185">Reference proteome</keyword>
<evidence type="ECO:0000256" key="1">
    <source>
        <dbReference type="ARBA" id="ARBA00004370"/>
    </source>
</evidence>
<keyword evidence="3" id="KW-0378">Hydrolase</keyword>
<keyword evidence="6" id="KW-0175">Coiled coil</keyword>
<feature type="domain" description="Dynamin N-terminal" evidence="7">
    <location>
        <begin position="52"/>
        <end position="207"/>
    </location>
</feature>
<evidence type="ECO:0000259" key="7">
    <source>
        <dbReference type="Pfam" id="PF00350"/>
    </source>
</evidence>
<comment type="subcellular location">
    <subcellularLocation>
        <location evidence="1">Membrane</location>
    </subcellularLocation>
</comment>
<dbReference type="CDD" id="cd09912">
    <property type="entry name" value="DLP_2"/>
    <property type="match status" value="2"/>
</dbReference>
<dbReference type="SUPFAM" id="SSF52540">
    <property type="entry name" value="P-loop containing nucleoside triphosphate hydrolases"/>
    <property type="match status" value="2"/>
</dbReference>
<organism evidence="8 9">
    <name type="scientific">Litchfieldia luteola</name>
    <dbReference type="NCBI Taxonomy" id="682179"/>
    <lineage>
        <taxon>Bacteria</taxon>
        <taxon>Bacillati</taxon>
        <taxon>Bacillota</taxon>
        <taxon>Bacilli</taxon>
        <taxon>Bacillales</taxon>
        <taxon>Bacillaceae</taxon>
        <taxon>Litchfieldia</taxon>
    </lineage>
</organism>
<evidence type="ECO:0000313" key="9">
    <source>
        <dbReference type="Proteomes" id="UP001516662"/>
    </source>
</evidence>
<keyword evidence="5" id="KW-0472">Membrane</keyword>
<evidence type="ECO:0000256" key="5">
    <source>
        <dbReference type="ARBA" id="ARBA00023136"/>
    </source>
</evidence>
<dbReference type="RefSeq" id="WP_193539464.1">
    <property type="nucleotide sequence ID" value="NZ_JADCLJ010000024.1"/>
</dbReference>
<dbReference type="PANTHER" id="PTHR10465">
    <property type="entry name" value="TRANSMEMBRANE GTPASE FZO1"/>
    <property type="match status" value="1"/>
</dbReference>
<dbReference type="Gene3D" id="3.40.50.300">
    <property type="entry name" value="P-loop containing nucleotide triphosphate hydrolases"/>
    <property type="match status" value="2"/>
</dbReference>
<keyword evidence="2" id="KW-0547">Nucleotide-binding</keyword>
<protein>
    <submittedName>
        <fullName evidence="8">Dynamin family GTPase</fullName>
    </submittedName>
</protein>
<evidence type="ECO:0000256" key="4">
    <source>
        <dbReference type="ARBA" id="ARBA00023134"/>
    </source>
</evidence>
<evidence type="ECO:0000313" key="8">
    <source>
        <dbReference type="EMBL" id="MBE4910202.1"/>
    </source>
</evidence>
<dbReference type="Proteomes" id="UP001516662">
    <property type="component" value="Unassembled WGS sequence"/>
</dbReference>
<feature type="coiled-coil region" evidence="6">
    <location>
        <begin position="313"/>
        <end position="340"/>
    </location>
</feature>
<gene>
    <name evidence="8" type="ORF">IMZ08_19370</name>
</gene>
<dbReference type="EMBL" id="JADCLJ010000024">
    <property type="protein sequence ID" value="MBE4910202.1"/>
    <property type="molecule type" value="Genomic_DNA"/>
</dbReference>
<feature type="coiled-coil region" evidence="6">
    <location>
        <begin position="510"/>
        <end position="537"/>
    </location>
</feature>
<keyword evidence="4" id="KW-0342">GTP-binding</keyword>
<evidence type="ECO:0000256" key="2">
    <source>
        <dbReference type="ARBA" id="ARBA00022741"/>
    </source>
</evidence>
<dbReference type="InterPro" id="IPR027094">
    <property type="entry name" value="Mitofusin_fam"/>
</dbReference>
<evidence type="ECO:0000256" key="3">
    <source>
        <dbReference type="ARBA" id="ARBA00022801"/>
    </source>
</evidence>
<comment type="caution">
    <text evidence="8">The sequence shown here is derived from an EMBL/GenBank/DDBJ whole genome shotgun (WGS) entry which is preliminary data.</text>
</comment>
<evidence type="ECO:0000256" key="6">
    <source>
        <dbReference type="SAM" id="Coils"/>
    </source>
</evidence>
<reference evidence="8 9" key="1">
    <citation type="submission" date="2020-10" db="EMBL/GenBank/DDBJ databases">
        <title>Bacillus sp. HD4P25, an endophyte from a halophyte.</title>
        <authorList>
            <person name="Sun J.-Q."/>
        </authorList>
    </citation>
    <scope>NUCLEOTIDE SEQUENCE [LARGE SCALE GENOMIC DNA]</scope>
    <source>
        <strain evidence="8 9">YIM 93174</strain>
    </source>
</reference>
<dbReference type="Pfam" id="PF00350">
    <property type="entry name" value="Dynamin_N"/>
    <property type="match status" value="2"/>
</dbReference>
<accession>A0ABR9QNX8</accession>